<name>A0A9D1ULB2_9CORY</name>
<dbReference type="AlphaFoldDB" id="A0A9D1ULB2"/>
<feature type="region of interest" description="Disordered" evidence="2">
    <location>
        <begin position="1"/>
        <end position="24"/>
    </location>
</feature>
<feature type="region of interest" description="Disordered" evidence="2">
    <location>
        <begin position="114"/>
        <end position="147"/>
    </location>
</feature>
<evidence type="ECO:0008006" key="6">
    <source>
        <dbReference type="Google" id="ProtNLM"/>
    </source>
</evidence>
<accession>A0A9D1ULB2</accession>
<keyword evidence="3" id="KW-1133">Transmembrane helix</keyword>
<dbReference type="Proteomes" id="UP000824190">
    <property type="component" value="Unassembled WGS sequence"/>
</dbReference>
<dbReference type="Gene3D" id="2.60.40.1240">
    <property type="match status" value="1"/>
</dbReference>
<evidence type="ECO:0000256" key="1">
    <source>
        <dbReference type="ARBA" id="ARBA00022729"/>
    </source>
</evidence>
<keyword evidence="3" id="KW-0472">Membrane</keyword>
<dbReference type="EMBL" id="DXGC01000070">
    <property type="protein sequence ID" value="HIW91543.1"/>
    <property type="molecule type" value="Genomic_DNA"/>
</dbReference>
<protein>
    <recommendedName>
        <fullName evidence="6">DUF4352 domain-containing protein</fullName>
    </recommendedName>
</protein>
<dbReference type="InterPro" id="IPR029050">
    <property type="entry name" value="Immunoprotect_excell_Ig-like"/>
</dbReference>
<reference evidence="4" key="1">
    <citation type="journal article" date="2021" name="PeerJ">
        <title>Extensive microbial diversity within the chicken gut microbiome revealed by metagenomics and culture.</title>
        <authorList>
            <person name="Gilroy R."/>
            <person name="Ravi A."/>
            <person name="Getino M."/>
            <person name="Pursley I."/>
            <person name="Horton D.L."/>
            <person name="Alikhan N.F."/>
            <person name="Baker D."/>
            <person name="Gharbi K."/>
            <person name="Hall N."/>
            <person name="Watson M."/>
            <person name="Adriaenssens E.M."/>
            <person name="Foster-Nyarko E."/>
            <person name="Jarju S."/>
            <person name="Secka A."/>
            <person name="Antonio M."/>
            <person name="Oren A."/>
            <person name="Chaudhuri R.R."/>
            <person name="La Ragione R."/>
            <person name="Hildebrand F."/>
            <person name="Pallen M.J."/>
        </authorList>
    </citation>
    <scope>NUCLEOTIDE SEQUENCE</scope>
    <source>
        <strain evidence="4">CHK32-1732</strain>
    </source>
</reference>
<keyword evidence="1" id="KW-0732">Signal</keyword>
<organism evidence="4 5">
    <name type="scientific">Candidatus Corynebacterium avicola</name>
    <dbReference type="NCBI Taxonomy" id="2838527"/>
    <lineage>
        <taxon>Bacteria</taxon>
        <taxon>Bacillati</taxon>
        <taxon>Actinomycetota</taxon>
        <taxon>Actinomycetes</taxon>
        <taxon>Mycobacteriales</taxon>
        <taxon>Corynebacteriaceae</taxon>
        <taxon>Corynebacterium</taxon>
    </lineage>
</organism>
<comment type="caution">
    <text evidence="4">The sequence shown here is derived from an EMBL/GenBank/DDBJ whole genome shotgun (WGS) entry which is preliminary data.</text>
</comment>
<evidence type="ECO:0000313" key="4">
    <source>
        <dbReference type="EMBL" id="HIW91543.1"/>
    </source>
</evidence>
<feature type="transmembrane region" description="Helical" evidence="3">
    <location>
        <begin position="30"/>
        <end position="47"/>
    </location>
</feature>
<gene>
    <name evidence="4" type="ORF">H9870_07780</name>
</gene>
<feature type="compositionally biased region" description="Acidic residues" evidence="2">
    <location>
        <begin position="114"/>
        <end position="123"/>
    </location>
</feature>
<feature type="transmembrane region" description="Helical" evidence="3">
    <location>
        <begin position="53"/>
        <end position="72"/>
    </location>
</feature>
<evidence type="ECO:0000256" key="2">
    <source>
        <dbReference type="SAM" id="MobiDB-lite"/>
    </source>
</evidence>
<keyword evidence="3" id="KW-0812">Transmembrane</keyword>
<sequence>MSTNTQTPYPGAPQQPYPEMNKGPAPKQKNTLGIIALVLAIVGFIFACIPGALIIGWILLPIAFILSLVSLFQRGKKQWPGFTALALSILGVIVGVGVFFVVVSDAVDEALPDTEVSLEDSGENGEQASGDDAGTRSNPHPLGSTVASDGWSVTINSVDLDANEAITAENMFNEPAPEGMTYIMVNATITYTGDSDEGEMPWTTIEYVTVDGNTISQSGVTPDPLDTVSDLYPGGSTTGNVSLVVPSDTASEGVLAVAPGMLSDNAYFAVS</sequence>
<evidence type="ECO:0000313" key="5">
    <source>
        <dbReference type="Proteomes" id="UP000824190"/>
    </source>
</evidence>
<evidence type="ECO:0000256" key="3">
    <source>
        <dbReference type="SAM" id="Phobius"/>
    </source>
</evidence>
<reference evidence="4" key="2">
    <citation type="submission" date="2021-04" db="EMBL/GenBank/DDBJ databases">
        <authorList>
            <person name="Gilroy R."/>
        </authorList>
    </citation>
    <scope>NUCLEOTIDE SEQUENCE</scope>
    <source>
        <strain evidence="4">CHK32-1732</strain>
    </source>
</reference>
<proteinExistence type="predicted"/>
<feature type="transmembrane region" description="Helical" evidence="3">
    <location>
        <begin position="84"/>
        <end position="103"/>
    </location>
</feature>